<dbReference type="GeneID" id="106812206"/>
<proteinExistence type="predicted"/>
<dbReference type="PANTHER" id="PTHR46880">
    <property type="entry name" value="RAS-ASSOCIATING DOMAIN-CONTAINING PROTEIN"/>
    <property type="match status" value="1"/>
</dbReference>
<dbReference type="InterPro" id="IPR008906">
    <property type="entry name" value="HATC_C_dom"/>
</dbReference>
<organism evidence="3 4">
    <name type="scientific">Priapulus caudatus</name>
    <name type="common">Priapulid worm</name>
    <dbReference type="NCBI Taxonomy" id="37621"/>
    <lineage>
        <taxon>Eukaryota</taxon>
        <taxon>Metazoa</taxon>
        <taxon>Ecdysozoa</taxon>
        <taxon>Scalidophora</taxon>
        <taxon>Priapulida</taxon>
        <taxon>Priapulimorpha</taxon>
        <taxon>Priapulimorphida</taxon>
        <taxon>Priapulidae</taxon>
        <taxon>Priapulus</taxon>
    </lineage>
</organism>
<accession>A0ABM1EH45</accession>
<dbReference type="Pfam" id="PF05699">
    <property type="entry name" value="Dimer_Tnp_hAT"/>
    <property type="match status" value="1"/>
</dbReference>
<evidence type="ECO:0000313" key="4">
    <source>
        <dbReference type="RefSeq" id="XP_014671516.1"/>
    </source>
</evidence>
<sequence>MSWEDINNRLGERCPNILQVIDLVLSLPAGSSECERGFSHMKATKSQYRNRMRSTTMTMLLTIKMHSAEIQKYDPSSAIHHWNQNHHRRPKFLEKKRHNPNRDLGQVSAEVEDEVEAEEEAESDFSDIEYIGPGEDA</sequence>
<dbReference type="SUPFAM" id="SSF53098">
    <property type="entry name" value="Ribonuclease H-like"/>
    <property type="match status" value="1"/>
</dbReference>
<name>A0ABM1EH45_PRICU</name>
<reference evidence="4" key="1">
    <citation type="submission" date="2025-08" db="UniProtKB">
        <authorList>
            <consortium name="RefSeq"/>
        </authorList>
    </citation>
    <scope>IDENTIFICATION</scope>
</reference>
<evidence type="ECO:0000256" key="1">
    <source>
        <dbReference type="SAM" id="MobiDB-lite"/>
    </source>
</evidence>
<gene>
    <name evidence="4" type="primary">LOC106812206</name>
</gene>
<feature type="compositionally biased region" description="Basic residues" evidence="1">
    <location>
        <begin position="83"/>
        <end position="99"/>
    </location>
</feature>
<keyword evidence="3" id="KW-1185">Reference proteome</keyword>
<dbReference type="PANTHER" id="PTHR46880:SF9">
    <property type="entry name" value="ZINC FINGER PROTEIN 862"/>
    <property type="match status" value="1"/>
</dbReference>
<evidence type="ECO:0000259" key="2">
    <source>
        <dbReference type="Pfam" id="PF05699"/>
    </source>
</evidence>
<feature type="region of interest" description="Disordered" evidence="1">
    <location>
        <begin position="78"/>
        <end position="137"/>
    </location>
</feature>
<dbReference type="RefSeq" id="XP_014671516.1">
    <property type="nucleotide sequence ID" value="XM_014816030.1"/>
</dbReference>
<feature type="domain" description="HAT C-terminal dimerisation" evidence="2">
    <location>
        <begin position="9"/>
        <end position="64"/>
    </location>
</feature>
<evidence type="ECO:0000313" key="3">
    <source>
        <dbReference type="Proteomes" id="UP000695022"/>
    </source>
</evidence>
<dbReference type="InterPro" id="IPR012337">
    <property type="entry name" value="RNaseH-like_sf"/>
</dbReference>
<protein>
    <submittedName>
        <fullName evidence="4">Zinc finger protein 862-like</fullName>
    </submittedName>
</protein>
<dbReference type="Proteomes" id="UP000695022">
    <property type="component" value="Unplaced"/>
</dbReference>
<feature type="compositionally biased region" description="Acidic residues" evidence="1">
    <location>
        <begin position="110"/>
        <end position="127"/>
    </location>
</feature>